<dbReference type="KEGG" id="mcos:GM418_08715"/>
<name>A0A6I6JLN0_9BACT</name>
<dbReference type="Proteomes" id="UP000428260">
    <property type="component" value="Chromosome"/>
</dbReference>
<evidence type="ECO:0000313" key="2">
    <source>
        <dbReference type="EMBL" id="QGY43736.1"/>
    </source>
</evidence>
<dbReference type="Pfam" id="PF13349">
    <property type="entry name" value="DUF4097"/>
    <property type="match status" value="1"/>
</dbReference>
<gene>
    <name evidence="2" type="ORF">GM418_08715</name>
</gene>
<dbReference type="InterPro" id="IPR025164">
    <property type="entry name" value="Toastrack_DUF4097"/>
</dbReference>
<keyword evidence="3" id="KW-1185">Reference proteome</keyword>
<sequence>MFIYEKFKSNNHIKTNIMKSIIRTGILLLFICVAGILNAQTSQELVVPLSNAGKSGTLEVGIMYGSIKVIGTSVKDVVVNVSTEQKKVKEPDKNGLKRIANNSFGLTAKEEDNYVKVNTDLSNKNVMLEIQVPANFNLKLKAVNNGDISVEKVNGEMEISHVNGEITLTDVSGSAVVGTTNGDIKANFNSVTENTPMAFTTFNGDVDVTFPADIKASVKMQSNMGDIFTDFDMVMKKGTPKEEKDAEKGIYKVSLEEWTRGDISGGGPEITFKNFQGDIIIRSK</sequence>
<organism evidence="2 3">
    <name type="scientific">Maribellus comscasis</name>
    <dbReference type="NCBI Taxonomy" id="2681766"/>
    <lineage>
        <taxon>Bacteria</taxon>
        <taxon>Pseudomonadati</taxon>
        <taxon>Bacteroidota</taxon>
        <taxon>Bacteroidia</taxon>
        <taxon>Marinilabiliales</taxon>
        <taxon>Prolixibacteraceae</taxon>
        <taxon>Maribellus</taxon>
    </lineage>
</organism>
<dbReference type="EMBL" id="CP046401">
    <property type="protein sequence ID" value="QGY43736.1"/>
    <property type="molecule type" value="Genomic_DNA"/>
</dbReference>
<evidence type="ECO:0000313" key="3">
    <source>
        <dbReference type="Proteomes" id="UP000428260"/>
    </source>
</evidence>
<protein>
    <submittedName>
        <fullName evidence="2">DUF4097 family beta strand repeat protein</fullName>
    </submittedName>
</protein>
<proteinExistence type="predicted"/>
<reference evidence="2 3" key="1">
    <citation type="submission" date="2019-11" db="EMBL/GenBank/DDBJ databases">
        <authorList>
            <person name="Zheng R.K."/>
            <person name="Sun C.M."/>
        </authorList>
    </citation>
    <scope>NUCLEOTIDE SEQUENCE [LARGE SCALE GENOMIC DNA]</scope>
    <source>
        <strain evidence="2 3">WC007</strain>
    </source>
</reference>
<dbReference type="AlphaFoldDB" id="A0A6I6JLN0"/>
<evidence type="ECO:0000259" key="1">
    <source>
        <dbReference type="Pfam" id="PF13349"/>
    </source>
</evidence>
<accession>A0A6I6JLN0</accession>
<feature type="domain" description="DUF4097" evidence="1">
    <location>
        <begin position="144"/>
        <end position="243"/>
    </location>
</feature>